<dbReference type="RefSeq" id="WP_149400648.1">
    <property type="nucleotide sequence ID" value="NZ_BIXY01000012.1"/>
</dbReference>
<feature type="domain" description="HD-GYP" evidence="2">
    <location>
        <begin position="44"/>
        <end position="240"/>
    </location>
</feature>
<dbReference type="PANTHER" id="PTHR45228:SF4">
    <property type="entry name" value="LIPOPROTEIN"/>
    <property type="match status" value="1"/>
</dbReference>
<evidence type="ECO:0000259" key="1">
    <source>
        <dbReference type="PROSITE" id="PS51831"/>
    </source>
</evidence>
<dbReference type="Pfam" id="PF13487">
    <property type="entry name" value="HD_5"/>
    <property type="match status" value="1"/>
</dbReference>
<gene>
    <name evidence="3" type="ORF">KDI_12000</name>
</gene>
<protein>
    <submittedName>
        <fullName evidence="3">Uncharacterized protein</fullName>
    </submittedName>
</protein>
<evidence type="ECO:0000313" key="3">
    <source>
        <dbReference type="EMBL" id="GCF07636.1"/>
    </source>
</evidence>
<evidence type="ECO:0000259" key="2">
    <source>
        <dbReference type="PROSITE" id="PS51832"/>
    </source>
</evidence>
<dbReference type="InterPro" id="IPR037522">
    <property type="entry name" value="HD_GYP_dom"/>
</dbReference>
<feature type="domain" description="HD" evidence="1">
    <location>
        <begin position="66"/>
        <end position="189"/>
    </location>
</feature>
<keyword evidence="4" id="KW-1185">Reference proteome</keyword>
<dbReference type="InterPro" id="IPR003607">
    <property type="entry name" value="HD/PDEase_dom"/>
</dbReference>
<dbReference type="SUPFAM" id="SSF109604">
    <property type="entry name" value="HD-domain/PDEase-like"/>
    <property type="match status" value="1"/>
</dbReference>
<proteinExistence type="predicted"/>
<dbReference type="SMART" id="SM00471">
    <property type="entry name" value="HDc"/>
    <property type="match status" value="1"/>
</dbReference>
<name>A0A5A5T8Y2_9CHLR</name>
<dbReference type="Proteomes" id="UP000322530">
    <property type="component" value="Unassembled WGS sequence"/>
</dbReference>
<accession>A0A5A5T8Y2</accession>
<dbReference type="Gene3D" id="1.10.3210.10">
    <property type="entry name" value="Hypothetical protein af1432"/>
    <property type="match status" value="1"/>
</dbReference>
<dbReference type="PROSITE" id="PS51831">
    <property type="entry name" value="HD"/>
    <property type="match status" value="1"/>
</dbReference>
<dbReference type="AlphaFoldDB" id="A0A5A5T8Y2"/>
<dbReference type="InterPro" id="IPR052020">
    <property type="entry name" value="Cyclic_di-GMP/3'3'-cGAMP_PDE"/>
</dbReference>
<dbReference type="EMBL" id="BIXY01000012">
    <property type="protein sequence ID" value="GCF07636.1"/>
    <property type="molecule type" value="Genomic_DNA"/>
</dbReference>
<dbReference type="OrthoDB" id="9804863at2"/>
<comment type="caution">
    <text evidence="3">The sequence shown here is derived from an EMBL/GenBank/DDBJ whole genome shotgun (WGS) entry which is preliminary data.</text>
</comment>
<sequence length="273" mass="30012">MLINGTATLCCENFLRQELICVFAHYGYSLTENIVDISSRNDVQYRVQALELAIQRTLSVWCDAATCAHARRLVRIAETVGSALHLPQPELILLRLAALLHDIGKVAIPDTILQKRGPLDEDERALVRLHPEIGQKLLQHIGGLFEQIALLVVAHHEAWDGNGYPVGLTGKEIPLLARILAVVDSYDAMVSYRAYGKPLPILHACRELICCAGHQFDPQIVGVFLQVLLNESQMQAYPGVPAKRSPATNEPALADVMSAVLLLQSGVYVRESA</sequence>
<dbReference type="PROSITE" id="PS51832">
    <property type="entry name" value="HD_GYP"/>
    <property type="match status" value="1"/>
</dbReference>
<evidence type="ECO:0000313" key="4">
    <source>
        <dbReference type="Proteomes" id="UP000322530"/>
    </source>
</evidence>
<organism evidence="3 4">
    <name type="scientific">Dictyobacter arantiisoli</name>
    <dbReference type="NCBI Taxonomy" id="2014874"/>
    <lineage>
        <taxon>Bacteria</taxon>
        <taxon>Bacillati</taxon>
        <taxon>Chloroflexota</taxon>
        <taxon>Ktedonobacteria</taxon>
        <taxon>Ktedonobacterales</taxon>
        <taxon>Dictyobacteraceae</taxon>
        <taxon>Dictyobacter</taxon>
    </lineage>
</organism>
<dbReference type="PANTHER" id="PTHR45228">
    <property type="entry name" value="CYCLIC DI-GMP PHOSPHODIESTERASE TM_0186-RELATED"/>
    <property type="match status" value="1"/>
</dbReference>
<dbReference type="CDD" id="cd00077">
    <property type="entry name" value="HDc"/>
    <property type="match status" value="1"/>
</dbReference>
<reference evidence="3 4" key="1">
    <citation type="submission" date="2019-01" db="EMBL/GenBank/DDBJ databases">
        <title>Draft genome sequence of Dictyobacter sp. Uno17.</title>
        <authorList>
            <person name="Wang C.M."/>
            <person name="Zheng Y."/>
            <person name="Sakai Y."/>
            <person name="Abe K."/>
            <person name="Yokota A."/>
            <person name="Yabe S."/>
        </authorList>
    </citation>
    <scope>NUCLEOTIDE SEQUENCE [LARGE SCALE GENOMIC DNA]</scope>
    <source>
        <strain evidence="3 4">Uno17</strain>
    </source>
</reference>
<dbReference type="InterPro" id="IPR006674">
    <property type="entry name" value="HD_domain"/>
</dbReference>